<evidence type="ECO:0000256" key="1">
    <source>
        <dbReference type="ARBA" id="ARBA00001917"/>
    </source>
</evidence>
<evidence type="ECO:0000256" key="10">
    <source>
        <dbReference type="ARBA" id="ARBA00022827"/>
    </source>
</evidence>
<keyword evidence="9" id="KW-0479">Metal-binding</keyword>
<evidence type="ECO:0000256" key="9">
    <source>
        <dbReference type="ARBA" id="ARBA00022723"/>
    </source>
</evidence>
<reference evidence="23 24" key="1">
    <citation type="submission" date="2017-01" db="EMBL/GenBank/DDBJ databases">
        <title>First insights into the biology of 'candidatus Vampirococcus archaeovorus'.</title>
        <authorList>
            <person name="Kizina J."/>
            <person name="Jordan S."/>
            <person name="Stueber K."/>
            <person name="Reinhardt R."/>
            <person name="Harder J."/>
        </authorList>
    </citation>
    <scope>NUCLEOTIDE SEQUENCE [LARGE SCALE GENOMIC DNA]</scope>
    <source>
        <strain evidence="23 24">LiM</strain>
    </source>
</reference>
<feature type="region of interest" description="Disordered" evidence="21">
    <location>
        <begin position="911"/>
        <end position="930"/>
    </location>
</feature>
<evidence type="ECO:0000259" key="22">
    <source>
        <dbReference type="PROSITE" id="PS51278"/>
    </source>
</evidence>
<evidence type="ECO:0000256" key="18">
    <source>
        <dbReference type="ARBA" id="ARBA00048151"/>
    </source>
</evidence>
<keyword evidence="7" id="KW-0285">Flavoprotein</keyword>
<keyword evidence="8" id="KW-0288">FMN</keyword>
<comment type="similarity">
    <text evidence="4">Belongs to the glutamate synthase family.</text>
</comment>
<comment type="pathway">
    <text evidence="17">Amino-acid biosynthesis; L-glutamate biosynthesis via GLT pathway; L-glutamate from 2-oxoglutarate and L-glutamine (NADP(+) route): step 1/1.</text>
</comment>
<keyword evidence="13" id="KW-0408">Iron</keyword>
<evidence type="ECO:0000256" key="2">
    <source>
        <dbReference type="ARBA" id="ARBA00001927"/>
    </source>
</evidence>
<dbReference type="GO" id="GO:0004355">
    <property type="term" value="F:glutamate synthase (NADPH) activity"/>
    <property type="evidence" value="ECO:0007669"/>
    <property type="project" value="UniProtKB-EC"/>
</dbReference>
<comment type="catalytic activity">
    <reaction evidence="18">
        <text>2 L-glutamate + NADP(+) = L-glutamine + 2-oxoglutarate + NADPH + H(+)</text>
        <dbReference type="Rhea" id="RHEA:15501"/>
        <dbReference type="ChEBI" id="CHEBI:15378"/>
        <dbReference type="ChEBI" id="CHEBI:16810"/>
        <dbReference type="ChEBI" id="CHEBI:29985"/>
        <dbReference type="ChEBI" id="CHEBI:57783"/>
        <dbReference type="ChEBI" id="CHEBI:58349"/>
        <dbReference type="ChEBI" id="CHEBI:58359"/>
        <dbReference type="EC" id="1.4.1.13"/>
    </reaction>
</comment>
<dbReference type="CDD" id="cd00713">
    <property type="entry name" value="GltS"/>
    <property type="match status" value="1"/>
</dbReference>
<dbReference type="InterPro" id="IPR029055">
    <property type="entry name" value="Ntn_hydrolases_N"/>
</dbReference>
<keyword evidence="12" id="KW-0560">Oxidoreductase</keyword>
<dbReference type="Pfam" id="PF01645">
    <property type="entry name" value="Glu_synthase"/>
    <property type="match status" value="1"/>
</dbReference>
<dbReference type="FunFam" id="2.160.20.60:FF:000001">
    <property type="entry name" value="Glutamate synthase, large subunit"/>
    <property type="match status" value="1"/>
</dbReference>
<evidence type="ECO:0000313" key="23">
    <source>
        <dbReference type="EMBL" id="QAT17445.1"/>
    </source>
</evidence>
<dbReference type="NCBIfam" id="NF008730">
    <property type="entry name" value="PRK11750.1"/>
    <property type="match status" value="1"/>
</dbReference>
<dbReference type="RefSeq" id="WP_128700277.1">
    <property type="nucleotide sequence ID" value="NZ_CP019384.1"/>
</dbReference>
<dbReference type="InterPro" id="IPR002932">
    <property type="entry name" value="Glu_synthdom"/>
</dbReference>
<dbReference type="InterPro" id="IPR006982">
    <property type="entry name" value="Glu_synth_centr_N"/>
</dbReference>
<organism evidence="23 24">
    <name type="scientific">Velamenicoccus archaeovorus</name>
    <dbReference type="NCBI Taxonomy" id="1930593"/>
    <lineage>
        <taxon>Bacteria</taxon>
        <taxon>Pseudomonadati</taxon>
        <taxon>Candidatus Omnitrophota</taxon>
        <taxon>Candidatus Velamenicoccus</taxon>
    </lineage>
</organism>
<sequence>MKKPGYPDKQGLYDPAFEHDSCGVGFVVHVKGKKSHDIVVQGLTVLDHLSHRGAQGADPKTGDGAGILIQMPHAFFEAVLGEKKVMLPASGSYAAAMLFIPRREESCLFCVSVFERIARECGLPILAWRDVPVNDAHIGGSAREVEPLVKQVFVGRPEGVSDHFAFERKLYVARRLMEKAVADSDLPDKKSFYFLSFSSRTIVYKGLLMSGQLRDFYSDLNDGRFVSALALVHSRYSTNTFPTWDLSQPFRYLAHNGEINTLRGNINWMTARRTSLASELFGEDMKKIFPVIVPGGSDSAALDNVVEFLLLSGRSLEHVMMMLIPEAWENNKFLEGDRRKFYEYHAALMEPWDGPAAVAFTDGTAIGAILDRNGLRPARYWVTADDLVVMASEVGVLDIPQDEIVSKGRLQPGKMFLVDTAKGRILDDDEIKRKVCSARPYGAWVDENLVHLSDLPEAPEHRAVPVDDLLRQELAFGYTKEDIKVLLVPMAETGQEPTGSMGSDMPLAVLSNRPQPLYTYFKQLFAQVTNPPIDSIREKIVMSLEGFLGRQRNLLTETPEHCSLIKYYQPVLSNGELERLRYIRKEGFRAKTLSLLFEVSSGSLAGALERLCREASACIEEGVNLIILSDKGTNEHMAAIPSLLAVAAVHHHLVRQTTRMQASLIVETADAREIMHFALLLGYGANAVNPYLAYEVLLDCKRQGESALIGLEDGEVLKHYVKAVDKGLLKIFSKMGISTLQSYCGAQIFEALGLSHSVIDKFFTGTVSRIGGVDLEILQKEVLLVHQRAYPKRETQPPLLPAGGWYQYRKDGEYHLWNPDTISALQQAVRNRDYKKFKEFTGMINDQAGHLTTLRSLLKFRKSGTPVPLDEVEPVSAIVKRFATGAMSFGSISKEAHEAMAIAMNRLGAMSNSGEGGEDPERYVPLSNGDSRRSRVKQVASGRFGVTNHYLLNADELQIKMAQGAKPGEGGQLPGHKVDVIVAKIRHSTPGVTLISPPPHHDIYSIEDLAQLIFDLKNANPRARISVKLVSEVGVGTIAAGVAKGHAEMILISGYDGGTGASPLSSIKHAGLPWELGLSETHQVLVMNNLRGRVRLQTDGQMRTGKDVVVAAMLGAEEFGFATCALVVLGCVMLRHCHMNTCSVGVATQDPALRCRFRGTPEHLIAYFTFLAQEVREILAELGFRKMDDLIGRVDLLETNDAIRHWKSRGVDFSNILFKPPVDGGRAVRCVQPQDYGLDKAMDLKLIDLARPALEERKHVRIETEIRNTNRTVGAMLSGEISRRYGEKGLPADTIQVFFKGSAGQSFGAFGAPGVSFHLEGDANDYLGKGLSGARIVVVPPRNATFKPEENIIVGNTLLYGATGGEVFIRGVAGERFGVRNSGAHAVVEGVGDHGCEYMTGGRVVVIGRAGRNFAAGMSGGIAYVYDKDGDFKKHCNLGMVDLEPIVRKEDVATIRGLLEKHVQYTESAAALGILDNWAQELKKFVRVMPLEYKLVMEKVEAERLKAEEAEVSDG</sequence>
<evidence type="ECO:0000256" key="8">
    <source>
        <dbReference type="ARBA" id="ARBA00022643"/>
    </source>
</evidence>
<evidence type="ECO:0000256" key="20">
    <source>
        <dbReference type="ARBA" id="ARBA00079921"/>
    </source>
</evidence>
<evidence type="ECO:0000256" key="13">
    <source>
        <dbReference type="ARBA" id="ARBA00023004"/>
    </source>
</evidence>
<dbReference type="GO" id="GO:0006537">
    <property type="term" value="P:glutamate biosynthetic process"/>
    <property type="evidence" value="ECO:0007669"/>
    <property type="project" value="UniProtKB-KW"/>
</dbReference>
<dbReference type="Proteomes" id="UP000287243">
    <property type="component" value="Chromosome"/>
</dbReference>
<dbReference type="Gene3D" id="3.20.20.70">
    <property type="entry name" value="Aldolase class I"/>
    <property type="match status" value="2"/>
</dbReference>
<evidence type="ECO:0000256" key="19">
    <source>
        <dbReference type="ARBA" id="ARBA00072108"/>
    </source>
</evidence>
<proteinExistence type="inferred from homology"/>
<keyword evidence="16" id="KW-0003">3Fe-4S</keyword>
<dbReference type="GO" id="GO:0046872">
    <property type="term" value="F:metal ion binding"/>
    <property type="evidence" value="ECO:0007669"/>
    <property type="project" value="UniProtKB-KW"/>
</dbReference>
<dbReference type="EC" id="1.4.1.13" evidence="5"/>
<dbReference type="Gene3D" id="3.60.20.10">
    <property type="entry name" value="Glutamine Phosphoribosylpyrophosphate, subunit 1, domain 1"/>
    <property type="match status" value="1"/>
</dbReference>
<dbReference type="SUPFAM" id="SSF69336">
    <property type="entry name" value="Alpha subunit of glutamate synthase, C-terminal domain"/>
    <property type="match status" value="1"/>
</dbReference>
<evidence type="ECO:0000313" key="24">
    <source>
        <dbReference type="Proteomes" id="UP000287243"/>
    </source>
</evidence>
<evidence type="ECO:0000256" key="17">
    <source>
        <dbReference type="ARBA" id="ARBA00037898"/>
    </source>
</evidence>
<keyword evidence="11" id="KW-0315">Glutamine amidotransferase</keyword>
<evidence type="ECO:0000256" key="7">
    <source>
        <dbReference type="ARBA" id="ARBA00022630"/>
    </source>
</evidence>
<dbReference type="OrthoDB" id="9758182at2"/>
<dbReference type="PROSITE" id="PS51278">
    <property type="entry name" value="GATASE_TYPE_2"/>
    <property type="match status" value="1"/>
</dbReference>
<dbReference type="KEGG" id="vai:BU251_06815"/>
<evidence type="ECO:0000256" key="12">
    <source>
        <dbReference type="ARBA" id="ARBA00023002"/>
    </source>
</evidence>
<dbReference type="FunFam" id="3.60.20.10:FF:000001">
    <property type="entry name" value="Glutamate synthase, large subunit"/>
    <property type="match status" value="1"/>
</dbReference>
<evidence type="ECO:0000256" key="15">
    <source>
        <dbReference type="ARBA" id="ARBA00023164"/>
    </source>
</evidence>
<dbReference type="InterPro" id="IPR013785">
    <property type="entry name" value="Aldolase_TIM"/>
</dbReference>
<dbReference type="EMBL" id="CP019384">
    <property type="protein sequence ID" value="QAT17445.1"/>
    <property type="molecule type" value="Genomic_DNA"/>
</dbReference>
<evidence type="ECO:0000256" key="14">
    <source>
        <dbReference type="ARBA" id="ARBA00023014"/>
    </source>
</evidence>
<dbReference type="CDD" id="cd00982">
    <property type="entry name" value="gltB_C"/>
    <property type="match status" value="1"/>
</dbReference>
<evidence type="ECO:0000256" key="3">
    <source>
        <dbReference type="ARBA" id="ARBA00001974"/>
    </source>
</evidence>
<name>A0A410P5H3_VELA1</name>
<dbReference type="SUPFAM" id="SSF51395">
    <property type="entry name" value="FMN-linked oxidoreductases"/>
    <property type="match status" value="1"/>
</dbReference>
<dbReference type="PANTHER" id="PTHR11938:SF133">
    <property type="entry name" value="GLUTAMATE SYNTHASE (NADH)"/>
    <property type="match status" value="1"/>
</dbReference>
<evidence type="ECO:0000256" key="11">
    <source>
        <dbReference type="ARBA" id="ARBA00022962"/>
    </source>
</evidence>
<dbReference type="InterPro" id="IPR036485">
    <property type="entry name" value="Glu_synth_asu_C_sf"/>
</dbReference>
<dbReference type="SUPFAM" id="SSF56235">
    <property type="entry name" value="N-terminal nucleophile aminohydrolases (Ntn hydrolases)"/>
    <property type="match status" value="1"/>
</dbReference>
<evidence type="ECO:0000256" key="16">
    <source>
        <dbReference type="ARBA" id="ARBA00023291"/>
    </source>
</evidence>
<evidence type="ECO:0000256" key="4">
    <source>
        <dbReference type="ARBA" id="ARBA00009716"/>
    </source>
</evidence>
<keyword evidence="6" id="KW-0028">Amino-acid biosynthesis</keyword>
<keyword evidence="24" id="KW-1185">Reference proteome</keyword>
<dbReference type="InterPro" id="IPR050711">
    <property type="entry name" value="ET-N_metabolism_enzyme"/>
</dbReference>
<dbReference type="CDD" id="cd02808">
    <property type="entry name" value="GltS_FMN"/>
    <property type="match status" value="1"/>
</dbReference>
<accession>A0A410P5H3</accession>
<dbReference type="GO" id="GO:0051538">
    <property type="term" value="F:3 iron, 4 sulfur cluster binding"/>
    <property type="evidence" value="ECO:0007669"/>
    <property type="project" value="UniProtKB-KW"/>
</dbReference>
<comment type="cofactor">
    <cofactor evidence="2">
        <name>[3Fe-4S] cluster</name>
        <dbReference type="ChEBI" id="CHEBI:21137"/>
    </cofactor>
</comment>
<keyword evidence="14" id="KW-0411">Iron-sulfur</keyword>
<evidence type="ECO:0000256" key="5">
    <source>
        <dbReference type="ARBA" id="ARBA00012079"/>
    </source>
</evidence>
<comment type="cofactor">
    <cofactor evidence="1">
        <name>FMN</name>
        <dbReference type="ChEBI" id="CHEBI:58210"/>
    </cofactor>
</comment>
<keyword evidence="10" id="KW-0274">FAD</keyword>
<dbReference type="Pfam" id="PF04898">
    <property type="entry name" value="Glu_syn_central"/>
    <property type="match status" value="1"/>
</dbReference>
<comment type="cofactor">
    <cofactor evidence="3">
        <name>FAD</name>
        <dbReference type="ChEBI" id="CHEBI:57692"/>
    </cofactor>
</comment>
<dbReference type="InterPro" id="IPR017932">
    <property type="entry name" value="GATase_2_dom"/>
</dbReference>
<dbReference type="Pfam" id="PF00310">
    <property type="entry name" value="GATase_2"/>
    <property type="match status" value="1"/>
</dbReference>
<dbReference type="PANTHER" id="PTHR11938">
    <property type="entry name" value="FAD NADPH DEHYDROGENASE/OXIDOREDUCTASE"/>
    <property type="match status" value="1"/>
</dbReference>
<dbReference type="InterPro" id="IPR002489">
    <property type="entry name" value="Glu_synth_asu_C"/>
</dbReference>
<evidence type="ECO:0000256" key="6">
    <source>
        <dbReference type="ARBA" id="ARBA00022605"/>
    </source>
</evidence>
<dbReference type="FunFam" id="3.20.20.70:FF:000031">
    <property type="entry name" value="Glutamate synthase 1 [NADH]"/>
    <property type="match status" value="1"/>
</dbReference>
<feature type="domain" description="Glutamine amidotransferase type-2" evidence="22">
    <location>
        <begin position="22"/>
        <end position="421"/>
    </location>
</feature>
<protein>
    <recommendedName>
        <fullName evidence="19">Glutamate synthase [NADPH] large chain</fullName>
        <ecNumber evidence="5">1.4.1.13</ecNumber>
    </recommendedName>
    <alternativeName>
        <fullName evidence="20">Glutamate synthase subunit alpha</fullName>
    </alternativeName>
</protein>
<dbReference type="FunFam" id="3.20.20.70:FF:000053">
    <property type="entry name" value="Glutamate synthase large subunit"/>
    <property type="match status" value="1"/>
</dbReference>
<dbReference type="GO" id="GO:0019676">
    <property type="term" value="P:ammonia assimilation cycle"/>
    <property type="evidence" value="ECO:0007669"/>
    <property type="project" value="TreeGrafter"/>
</dbReference>
<keyword evidence="15" id="KW-0314">Glutamate biosynthesis</keyword>
<evidence type="ECO:0000256" key="21">
    <source>
        <dbReference type="SAM" id="MobiDB-lite"/>
    </source>
</evidence>
<gene>
    <name evidence="23" type="ORF">BU251_06815</name>
</gene>
<dbReference type="Gene3D" id="2.160.20.60">
    <property type="entry name" value="Glutamate synthase, alpha subunit, C-terminal domain"/>
    <property type="match status" value="1"/>
</dbReference>
<dbReference type="Pfam" id="PF01493">
    <property type="entry name" value="GXGXG"/>
    <property type="match status" value="1"/>
</dbReference>